<dbReference type="Proteomes" id="UP000195402">
    <property type="component" value="Unassembled WGS sequence"/>
</dbReference>
<gene>
    <name evidence="2" type="ORF">BVC80_1487g12</name>
</gene>
<dbReference type="PANTHER" id="PTHR47481">
    <property type="match status" value="1"/>
</dbReference>
<evidence type="ECO:0000313" key="2">
    <source>
        <dbReference type="EMBL" id="OVA12044.1"/>
    </source>
</evidence>
<organism evidence="2 3">
    <name type="scientific">Macleaya cordata</name>
    <name type="common">Five-seeded plume-poppy</name>
    <name type="synonym">Bocconia cordata</name>
    <dbReference type="NCBI Taxonomy" id="56857"/>
    <lineage>
        <taxon>Eukaryota</taxon>
        <taxon>Viridiplantae</taxon>
        <taxon>Streptophyta</taxon>
        <taxon>Embryophyta</taxon>
        <taxon>Tracheophyta</taxon>
        <taxon>Spermatophyta</taxon>
        <taxon>Magnoliopsida</taxon>
        <taxon>Ranunculales</taxon>
        <taxon>Papaveraceae</taxon>
        <taxon>Papaveroideae</taxon>
        <taxon>Macleaya</taxon>
    </lineage>
</organism>
<dbReference type="OMA" id="QPTHDSI"/>
<sequence>MVLDGSDPSMAGPSTASSASRPPPTPSSSTSKYSQPTHDSILFGWLLSSLSDSILAQVVDYTTSREVWEAIQASLTSKSEARQMQLHYELQNIKKGDRSLQEYILRAKAIADKLATTDNKIYSSSLR</sequence>
<dbReference type="AlphaFoldDB" id="A0A200QNJ0"/>
<evidence type="ECO:0000313" key="3">
    <source>
        <dbReference type="Proteomes" id="UP000195402"/>
    </source>
</evidence>
<evidence type="ECO:0000256" key="1">
    <source>
        <dbReference type="SAM" id="MobiDB-lite"/>
    </source>
</evidence>
<accession>A0A200QNJ0</accession>
<keyword evidence="3" id="KW-1185">Reference proteome</keyword>
<protein>
    <recommendedName>
        <fullName evidence="4">Retrotransposon gag domain-containing protein</fullName>
    </recommendedName>
</protein>
<dbReference type="OrthoDB" id="1912561at2759"/>
<feature type="region of interest" description="Disordered" evidence="1">
    <location>
        <begin position="1"/>
        <end position="35"/>
    </location>
</feature>
<dbReference type="InParanoid" id="A0A200QNJ0"/>
<dbReference type="EMBL" id="MVGT01001429">
    <property type="protein sequence ID" value="OVA12044.1"/>
    <property type="molecule type" value="Genomic_DNA"/>
</dbReference>
<comment type="caution">
    <text evidence="2">The sequence shown here is derived from an EMBL/GenBank/DDBJ whole genome shotgun (WGS) entry which is preliminary data.</text>
</comment>
<proteinExistence type="predicted"/>
<dbReference type="Pfam" id="PF14223">
    <property type="entry name" value="Retrotran_gag_2"/>
    <property type="match status" value="1"/>
</dbReference>
<dbReference type="PANTHER" id="PTHR47481:SF31">
    <property type="entry name" value="OS01G0873500 PROTEIN"/>
    <property type="match status" value="1"/>
</dbReference>
<evidence type="ECO:0008006" key="4">
    <source>
        <dbReference type="Google" id="ProtNLM"/>
    </source>
</evidence>
<reference evidence="2 3" key="1">
    <citation type="journal article" date="2017" name="Mol. Plant">
        <title>The Genome of Medicinal Plant Macleaya cordata Provides New Insights into Benzylisoquinoline Alkaloids Metabolism.</title>
        <authorList>
            <person name="Liu X."/>
            <person name="Liu Y."/>
            <person name="Huang P."/>
            <person name="Ma Y."/>
            <person name="Qing Z."/>
            <person name="Tang Q."/>
            <person name="Cao H."/>
            <person name="Cheng P."/>
            <person name="Zheng Y."/>
            <person name="Yuan Z."/>
            <person name="Zhou Y."/>
            <person name="Liu J."/>
            <person name="Tang Z."/>
            <person name="Zhuo Y."/>
            <person name="Zhang Y."/>
            <person name="Yu L."/>
            <person name="Huang J."/>
            <person name="Yang P."/>
            <person name="Peng Q."/>
            <person name="Zhang J."/>
            <person name="Jiang W."/>
            <person name="Zhang Z."/>
            <person name="Lin K."/>
            <person name="Ro D.K."/>
            <person name="Chen X."/>
            <person name="Xiong X."/>
            <person name="Shang Y."/>
            <person name="Huang S."/>
            <person name="Zeng J."/>
        </authorList>
    </citation>
    <scope>NUCLEOTIDE SEQUENCE [LARGE SCALE GENOMIC DNA]</scope>
    <source>
        <strain evidence="3">cv. BLH2017</strain>
        <tissue evidence="2">Root</tissue>
    </source>
</reference>
<name>A0A200QNJ0_MACCD</name>